<accession>A0AB39XLC8</accession>
<dbReference type="EMBL" id="CP165734">
    <property type="protein sequence ID" value="XDV58276.1"/>
    <property type="molecule type" value="Genomic_DNA"/>
</dbReference>
<dbReference type="AlphaFoldDB" id="A0AB39XLC8"/>
<proteinExistence type="predicted"/>
<protein>
    <submittedName>
        <fullName evidence="1">Uncharacterized protein</fullName>
    </submittedName>
</protein>
<gene>
    <name evidence="1" type="ORF">AB8Z38_01640</name>
</gene>
<dbReference type="RefSeq" id="WP_369722770.1">
    <property type="nucleotide sequence ID" value="NZ_CP165734.1"/>
</dbReference>
<name>A0AB39XLC8_9BRAD</name>
<sequence>MTTTLVWTGVALWLGFSAFVVFGPSAGPVKVAARSPSIGRNRYPA</sequence>
<organism evidence="1">
    <name type="scientific">Bradyrhizobium sp. LLZ17</name>
    <dbReference type="NCBI Taxonomy" id="3239388"/>
    <lineage>
        <taxon>Bacteria</taxon>
        <taxon>Pseudomonadati</taxon>
        <taxon>Pseudomonadota</taxon>
        <taxon>Alphaproteobacteria</taxon>
        <taxon>Hyphomicrobiales</taxon>
        <taxon>Nitrobacteraceae</taxon>
        <taxon>Bradyrhizobium</taxon>
    </lineage>
</organism>
<evidence type="ECO:0000313" key="1">
    <source>
        <dbReference type="EMBL" id="XDV58276.1"/>
    </source>
</evidence>
<reference evidence="1" key="1">
    <citation type="submission" date="2024-08" db="EMBL/GenBank/DDBJ databases">
        <authorList>
            <person name="Chaddad Z."/>
            <person name="Lamrabet M."/>
            <person name="Bouhnik O."/>
            <person name="Alami S."/>
            <person name="Wipf D."/>
            <person name="Courty P.E."/>
            <person name="Missbah El Idrissi M."/>
        </authorList>
    </citation>
    <scope>NUCLEOTIDE SEQUENCE</scope>
    <source>
        <strain evidence="1">LLZ17</strain>
    </source>
</reference>